<dbReference type="NCBIfam" id="NF037961">
    <property type="entry name" value="RodA_shape"/>
    <property type="match status" value="1"/>
</dbReference>
<comment type="subcellular location">
    <subcellularLocation>
        <location evidence="6">Cell membrane</location>
        <topology evidence="6">Multi-pass membrane protein</topology>
    </subcellularLocation>
    <subcellularLocation>
        <location evidence="1">Membrane</location>
        <topology evidence="1">Multi-pass membrane protein</topology>
    </subcellularLocation>
</comment>
<keyword evidence="6" id="KW-0328">Glycosyltransferase</keyword>
<dbReference type="HAMAP" id="MF_02079">
    <property type="entry name" value="PGT_RodA"/>
    <property type="match status" value="1"/>
</dbReference>
<dbReference type="InterPro" id="IPR011923">
    <property type="entry name" value="RodA/MrdB"/>
</dbReference>
<feature type="transmembrane region" description="Helical" evidence="6">
    <location>
        <begin position="353"/>
        <end position="377"/>
    </location>
</feature>
<feature type="transmembrane region" description="Helical" evidence="6">
    <location>
        <begin position="187"/>
        <end position="220"/>
    </location>
</feature>
<dbReference type="NCBIfam" id="TIGR02210">
    <property type="entry name" value="rodA_shape"/>
    <property type="match status" value="1"/>
</dbReference>
<feature type="transmembrane region" description="Helical" evidence="6">
    <location>
        <begin position="227"/>
        <end position="248"/>
    </location>
</feature>
<keyword evidence="8" id="KW-1185">Reference proteome</keyword>
<evidence type="ECO:0000256" key="1">
    <source>
        <dbReference type="ARBA" id="ARBA00004141"/>
    </source>
</evidence>
<evidence type="ECO:0000313" key="7">
    <source>
        <dbReference type="EMBL" id="UFP94335.1"/>
    </source>
</evidence>
<name>A0ABY3PKZ0_9CYAN</name>
<reference evidence="7 8" key="1">
    <citation type="journal article" date="2021" name="Genome Biol. Evol.">
        <title>Complete Genome Sequencing of a Novel Gloeobacter Species from a Waterfall Cave in Mexico.</title>
        <authorList>
            <person name="Saw J.H."/>
            <person name="Cardona T."/>
            <person name="Montejano G."/>
        </authorList>
    </citation>
    <scope>NUCLEOTIDE SEQUENCE [LARGE SCALE GENOMIC DNA]</scope>
    <source>
        <strain evidence="7">MG652769</strain>
    </source>
</reference>
<comment type="catalytic activity">
    <reaction evidence="6">
        <text>[GlcNAc-(1-&gt;4)-Mur2Ac(oyl-L-Ala-gamma-D-Glu-L-Lys-D-Ala-D-Ala)](n)-di-trans,octa-cis-undecaprenyl diphosphate + beta-D-GlcNAc-(1-&gt;4)-Mur2Ac(oyl-L-Ala-gamma-D-Glu-L-Lys-D-Ala-D-Ala)-di-trans,octa-cis-undecaprenyl diphosphate = [GlcNAc-(1-&gt;4)-Mur2Ac(oyl-L-Ala-gamma-D-Glu-L-Lys-D-Ala-D-Ala)](n+1)-di-trans,octa-cis-undecaprenyl diphosphate + di-trans,octa-cis-undecaprenyl diphosphate + H(+)</text>
        <dbReference type="Rhea" id="RHEA:23708"/>
        <dbReference type="Rhea" id="RHEA-COMP:9602"/>
        <dbReference type="Rhea" id="RHEA-COMP:9603"/>
        <dbReference type="ChEBI" id="CHEBI:15378"/>
        <dbReference type="ChEBI" id="CHEBI:58405"/>
        <dbReference type="ChEBI" id="CHEBI:60033"/>
        <dbReference type="ChEBI" id="CHEBI:78435"/>
        <dbReference type="EC" id="2.4.99.28"/>
    </reaction>
</comment>
<evidence type="ECO:0000256" key="3">
    <source>
        <dbReference type="ARBA" id="ARBA00022960"/>
    </source>
</evidence>
<dbReference type="Proteomes" id="UP001054846">
    <property type="component" value="Chromosome"/>
</dbReference>
<sequence>MELAKLSWNSWLNSLYKLFRGFDGWLLLFAVLLLSTGVLTIFSTRPEGIEWKAQLGTGLVGIAWALFLSRLTYGWLQRWSWLIYSSACAMLLGVLFTGNSIKGAQRWIELGGIQLQPSEFAKLGVIIALAALIQRYPIRSFGQIWVVLGVLAVPFLLVFRQPDLGTALVFGAISLGMLYWGGARLGWLALVVSPLMAAILYAVWIPAWIVWVAAMAVVAWRELDWRWWGAIGAGAINLVAGGLGQVFWHLLKPYQQQRLVVFLDPSGDPLGSGYHILQSEIAIGAGGLWGRGIFQGTQTQLNFIPEQHTDFIFSALGEEWGFLGAVVLLGLFFCLFARLLIIAQNSADDFGSLLTIGVFTMLLFQTVVNIGMTIGLAPVTGIPLPFVTFGRSFLITCFTAIGLVESVALHRTKMVFPN</sequence>
<comment type="pathway">
    <text evidence="6">Cell wall biogenesis; peptidoglycan biosynthesis.</text>
</comment>
<feature type="transmembrane region" description="Helical" evidence="6">
    <location>
        <begin position="79"/>
        <end position="99"/>
    </location>
</feature>
<dbReference type="EC" id="2.4.99.28" evidence="6"/>
<keyword evidence="4 6" id="KW-1133">Transmembrane helix</keyword>
<accession>A0ABY3PKZ0</accession>
<keyword evidence="2 6" id="KW-0812">Transmembrane</keyword>
<dbReference type="RefSeq" id="WP_230841395.1">
    <property type="nucleotide sequence ID" value="NZ_CP063845.1"/>
</dbReference>
<feature type="transmembrane region" description="Helical" evidence="6">
    <location>
        <begin position="389"/>
        <end position="409"/>
    </location>
</feature>
<organism evidence="7 8">
    <name type="scientific">Gloeobacter morelensis MG652769</name>
    <dbReference type="NCBI Taxonomy" id="2781736"/>
    <lineage>
        <taxon>Bacteria</taxon>
        <taxon>Bacillati</taxon>
        <taxon>Cyanobacteriota</taxon>
        <taxon>Cyanophyceae</taxon>
        <taxon>Gloeobacterales</taxon>
        <taxon>Gloeobacteraceae</taxon>
        <taxon>Gloeobacter</taxon>
        <taxon>Gloeobacter morelensis</taxon>
    </lineage>
</organism>
<keyword evidence="5 6" id="KW-0472">Membrane</keyword>
<evidence type="ECO:0000256" key="2">
    <source>
        <dbReference type="ARBA" id="ARBA00022692"/>
    </source>
</evidence>
<feature type="transmembrane region" description="Helical" evidence="6">
    <location>
        <begin position="55"/>
        <end position="73"/>
    </location>
</feature>
<dbReference type="PANTHER" id="PTHR30474">
    <property type="entry name" value="CELL CYCLE PROTEIN"/>
    <property type="match status" value="1"/>
</dbReference>
<dbReference type="InterPro" id="IPR001182">
    <property type="entry name" value="FtsW/RodA"/>
</dbReference>
<proteinExistence type="inferred from homology"/>
<feature type="transmembrane region" description="Helical" evidence="6">
    <location>
        <begin position="142"/>
        <end position="159"/>
    </location>
</feature>
<keyword evidence="6" id="KW-0961">Cell wall biogenesis/degradation</keyword>
<dbReference type="PANTHER" id="PTHR30474:SF1">
    <property type="entry name" value="PEPTIDOGLYCAN GLYCOSYLTRANSFERASE MRDB"/>
    <property type="match status" value="1"/>
</dbReference>
<feature type="transmembrane region" description="Helical" evidence="6">
    <location>
        <begin position="164"/>
        <end position="181"/>
    </location>
</feature>
<comment type="similarity">
    <text evidence="6">Belongs to the SEDS family. MrdB/RodA subfamily.</text>
</comment>
<evidence type="ECO:0000256" key="4">
    <source>
        <dbReference type="ARBA" id="ARBA00022989"/>
    </source>
</evidence>
<feature type="transmembrane region" description="Helical" evidence="6">
    <location>
        <begin position="24"/>
        <end position="43"/>
    </location>
</feature>
<gene>
    <name evidence="6 7" type="primary">rodA</name>
    <name evidence="7" type="ORF">ISF26_21740</name>
</gene>
<keyword evidence="6" id="KW-0573">Peptidoglycan synthesis</keyword>
<evidence type="ECO:0000256" key="5">
    <source>
        <dbReference type="ARBA" id="ARBA00023136"/>
    </source>
</evidence>
<protein>
    <recommendedName>
        <fullName evidence="6">Peptidoglycan glycosyltransferase RodA</fullName>
        <shortName evidence="6">PGT</shortName>
        <ecNumber evidence="6">2.4.99.28</ecNumber>
    </recommendedName>
    <alternativeName>
        <fullName evidence="6">Cell elongation protein RodA</fullName>
    </alternativeName>
    <alternativeName>
        <fullName evidence="6">Cell wall polymerase</fullName>
    </alternativeName>
    <alternativeName>
        <fullName evidence="6">Peptidoglycan polymerase</fullName>
        <shortName evidence="6">PG polymerase</shortName>
    </alternativeName>
</protein>
<evidence type="ECO:0000256" key="6">
    <source>
        <dbReference type="HAMAP-Rule" id="MF_02079"/>
    </source>
</evidence>
<evidence type="ECO:0000313" key="8">
    <source>
        <dbReference type="Proteomes" id="UP001054846"/>
    </source>
</evidence>
<dbReference type="Pfam" id="PF01098">
    <property type="entry name" value="FTSW_RODA_SPOVE"/>
    <property type="match status" value="2"/>
</dbReference>
<keyword evidence="6" id="KW-1003">Cell membrane</keyword>
<feature type="transmembrane region" description="Helical" evidence="6">
    <location>
        <begin position="320"/>
        <end position="341"/>
    </location>
</feature>
<keyword evidence="6" id="KW-0808">Transferase</keyword>
<dbReference type="EMBL" id="CP063845">
    <property type="protein sequence ID" value="UFP94335.1"/>
    <property type="molecule type" value="Genomic_DNA"/>
</dbReference>
<comment type="function">
    <text evidence="6">Peptidoglycan polymerase that is essential for cell wall elongation.</text>
</comment>
<keyword evidence="3 6" id="KW-0133">Cell shape</keyword>